<evidence type="ECO:0000256" key="2">
    <source>
        <dbReference type="ARBA" id="ARBA00023125"/>
    </source>
</evidence>
<evidence type="ECO:0000313" key="5">
    <source>
        <dbReference type="EMBL" id="PMS19032.1"/>
    </source>
</evidence>
<dbReference type="InterPro" id="IPR036390">
    <property type="entry name" value="WH_DNA-bd_sf"/>
</dbReference>
<evidence type="ECO:0000256" key="1">
    <source>
        <dbReference type="ARBA" id="ARBA00023015"/>
    </source>
</evidence>
<dbReference type="GO" id="GO:0003700">
    <property type="term" value="F:DNA-binding transcription factor activity"/>
    <property type="evidence" value="ECO:0007669"/>
    <property type="project" value="InterPro"/>
</dbReference>
<organism evidence="5 6">
    <name type="scientific">Trinickia dabaoshanensis</name>
    <dbReference type="NCBI Taxonomy" id="564714"/>
    <lineage>
        <taxon>Bacteria</taxon>
        <taxon>Pseudomonadati</taxon>
        <taxon>Pseudomonadota</taxon>
        <taxon>Betaproteobacteria</taxon>
        <taxon>Burkholderiales</taxon>
        <taxon>Burkholderiaceae</taxon>
        <taxon>Trinickia</taxon>
    </lineage>
</organism>
<dbReference type="SUPFAM" id="SSF48008">
    <property type="entry name" value="GntR ligand-binding domain-like"/>
    <property type="match status" value="1"/>
</dbReference>
<sequence>MKTDRNDPEQFIARVLPRATSLDRAQPLSTQIYDLLREAIITMAVLPSDVIFERALSETLGISRTPVREALQRLAREELVTIAAQSGTFVAPVRREQFTEGALIRRVLESASIRRAAEMITARELDVLHDIQEAHRRAIERDDPVEAIRQDNRFHAAVGAAARLPKVLQLIDLVRAPIDRVRYVTAREPEEGAMTLAQHQRVLDALAAHDPDAAERALLAHLDDALLRQQRVFDAHVGLFEGEAGR</sequence>
<dbReference type="EMBL" id="PNYA01000012">
    <property type="protein sequence ID" value="PMS19032.1"/>
    <property type="molecule type" value="Genomic_DNA"/>
</dbReference>
<dbReference type="Pfam" id="PF00392">
    <property type="entry name" value="GntR"/>
    <property type="match status" value="1"/>
</dbReference>
<dbReference type="PANTHER" id="PTHR43537:SF51">
    <property type="entry name" value="HTH-TYPE TRANSCRIPTIONAL REGULATOR LGOR-RELATED"/>
    <property type="match status" value="1"/>
</dbReference>
<feature type="domain" description="HTH gntR-type" evidence="4">
    <location>
        <begin position="26"/>
        <end position="93"/>
    </location>
</feature>
<accession>A0A2N7VPI1</accession>
<keyword evidence="3" id="KW-0804">Transcription</keyword>
<proteinExistence type="predicted"/>
<dbReference type="GO" id="GO:0003677">
    <property type="term" value="F:DNA binding"/>
    <property type="evidence" value="ECO:0007669"/>
    <property type="project" value="UniProtKB-KW"/>
</dbReference>
<dbReference type="RefSeq" id="WP_102646115.1">
    <property type="nucleotide sequence ID" value="NZ_PNYA01000012.1"/>
</dbReference>
<dbReference type="PRINTS" id="PR00035">
    <property type="entry name" value="HTHGNTR"/>
</dbReference>
<evidence type="ECO:0000256" key="3">
    <source>
        <dbReference type="ARBA" id="ARBA00023163"/>
    </source>
</evidence>
<keyword evidence="6" id="KW-1185">Reference proteome</keyword>
<dbReference type="Gene3D" id="1.20.120.530">
    <property type="entry name" value="GntR ligand-binding domain-like"/>
    <property type="match status" value="1"/>
</dbReference>
<comment type="caution">
    <text evidence="5">The sequence shown here is derived from an EMBL/GenBank/DDBJ whole genome shotgun (WGS) entry which is preliminary data.</text>
</comment>
<gene>
    <name evidence="5" type="ORF">C0Z18_14475</name>
</gene>
<dbReference type="PROSITE" id="PS50949">
    <property type="entry name" value="HTH_GNTR"/>
    <property type="match status" value="1"/>
</dbReference>
<dbReference type="PANTHER" id="PTHR43537">
    <property type="entry name" value="TRANSCRIPTIONAL REGULATOR, GNTR FAMILY"/>
    <property type="match status" value="1"/>
</dbReference>
<dbReference type="Gene3D" id="1.10.10.10">
    <property type="entry name" value="Winged helix-like DNA-binding domain superfamily/Winged helix DNA-binding domain"/>
    <property type="match status" value="1"/>
</dbReference>
<dbReference type="InterPro" id="IPR008920">
    <property type="entry name" value="TF_FadR/GntR_C"/>
</dbReference>
<dbReference type="AlphaFoldDB" id="A0A2N7VPI1"/>
<dbReference type="SMART" id="SM00345">
    <property type="entry name" value="HTH_GNTR"/>
    <property type="match status" value="1"/>
</dbReference>
<dbReference type="InterPro" id="IPR011711">
    <property type="entry name" value="GntR_C"/>
</dbReference>
<dbReference type="SUPFAM" id="SSF46785">
    <property type="entry name" value="Winged helix' DNA-binding domain"/>
    <property type="match status" value="1"/>
</dbReference>
<dbReference type="Proteomes" id="UP000235616">
    <property type="component" value="Unassembled WGS sequence"/>
</dbReference>
<name>A0A2N7VPI1_9BURK</name>
<dbReference type="InterPro" id="IPR000524">
    <property type="entry name" value="Tscrpt_reg_HTH_GntR"/>
</dbReference>
<reference evidence="5 6" key="1">
    <citation type="submission" date="2018-01" db="EMBL/GenBank/DDBJ databases">
        <title>Whole genome analyses suggest that Burkholderia sensu lato contains two further novel genera in the rhizoxinica-symbiotica group Mycetohabitans gen. nov., and Trinickia gen. nov.: implications for the evolution of diazotrophy and nodulation in the Burkholderiaceae.</title>
        <authorList>
            <person name="Estrada-de los Santos P."/>
            <person name="Palmer M."/>
            <person name="Chavez-Ramirez B."/>
            <person name="Beukes C."/>
            <person name="Steenkamp E.T."/>
            <person name="Hirsch A.M."/>
            <person name="Manyaka P."/>
            <person name="Maluk M."/>
            <person name="Lafos M."/>
            <person name="Crook M."/>
            <person name="Gross E."/>
            <person name="Simon M.F."/>
            <person name="Bueno dos Reis Junior F."/>
            <person name="Poole P.S."/>
            <person name="Venter S.N."/>
            <person name="James E.K."/>
        </authorList>
    </citation>
    <scope>NUCLEOTIDE SEQUENCE [LARGE SCALE GENOMIC DNA]</scope>
    <source>
        <strain evidence="5 6">GIMN1.004</strain>
    </source>
</reference>
<dbReference type="OrthoDB" id="9788098at2"/>
<protein>
    <submittedName>
        <fullName evidence="5">GntR family transcriptional regulator</fullName>
    </submittedName>
</protein>
<keyword evidence="2" id="KW-0238">DNA-binding</keyword>
<dbReference type="CDD" id="cd07377">
    <property type="entry name" value="WHTH_GntR"/>
    <property type="match status" value="1"/>
</dbReference>
<dbReference type="SMART" id="SM00895">
    <property type="entry name" value="FCD"/>
    <property type="match status" value="1"/>
</dbReference>
<keyword evidence="1" id="KW-0805">Transcription regulation</keyword>
<dbReference type="InterPro" id="IPR036388">
    <property type="entry name" value="WH-like_DNA-bd_sf"/>
</dbReference>
<evidence type="ECO:0000313" key="6">
    <source>
        <dbReference type="Proteomes" id="UP000235616"/>
    </source>
</evidence>
<dbReference type="Pfam" id="PF07729">
    <property type="entry name" value="FCD"/>
    <property type="match status" value="1"/>
</dbReference>
<evidence type="ECO:0000259" key="4">
    <source>
        <dbReference type="PROSITE" id="PS50949"/>
    </source>
</evidence>